<gene>
    <name evidence="1" type="ORF">UY48_C0008G0046</name>
</gene>
<reference evidence="1 2" key="1">
    <citation type="journal article" date="2015" name="Nature">
        <title>rRNA introns, odd ribosomes, and small enigmatic genomes across a large radiation of phyla.</title>
        <authorList>
            <person name="Brown C.T."/>
            <person name="Hug L.A."/>
            <person name="Thomas B.C."/>
            <person name="Sharon I."/>
            <person name="Castelle C.J."/>
            <person name="Singh A."/>
            <person name="Wilkins M.J."/>
            <person name="Williams K.H."/>
            <person name="Banfield J.F."/>
        </authorList>
    </citation>
    <scope>NUCLEOTIDE SEQUENCE [LARGE SCALE GENOMIC DNA]</scope>
</reference>
<sequence length="584" mass="58433">MNGSDAVTSDAITLDAVDSSVPVVGAVSFKRIAYITSSGALTSNLRVQDAATNDIVTNAMGVTGAGPWGIVLTDDSDDALGSAVEVRAGGACAGHVIVVGTNAAGSPQYEDVTMNGTNWVRTTQAWNTVTALWIGEDNAATASLSIQVPRDLAGQGVGIAKIALAAGGTGSAQVINDPARWVQLFRDLLATSAGAGLVGILDTALNFASTTTEGALAEILSRLADAVAATNGASMVAVRDNGNLYTGATGEACLAEIAGTGRIAGDTVRSARTSGVYHLTATSAIANNLVAQRDSGGNYEVGDGTGVFLGVNNSGVEIGVAAEGDVIREGDLTVTAGAGQNIAYGAKLASSPGGMVVTFVEAAHSLMSAVAGAATDDWTAGVLAPAGETIQVAVDFGVADVDKIITVYGLSPAGAVVSDAITLANPDPTVLVAGVTSFASIWYITASAALGNNLVIKDSVGNDIITAGMVVTGAGPWGAVLTDDSDEAYGHRVQVRAAAAHAGHVVIVGTDAAGAAQYEDVTLNGTNWVTSAEYWNNVTALWIGEDNTATPTLSIQVAADLSRAYVGYADEAIAASATGSAIRV</sequence>
<evidence type="ECO:0000313" key="1">
    <source>
        <dbReference type="EMBL" id="KKW12871.1"/>
    </source>
</evidence>
<protein>
    <submittedName>
        <fullName evidence="1">Uncharacterized protein</fullName>
    </submittedName>
</protein>
<proteinExistence type="predicted"/>
<dbReference type="Proteomes" id="UP000034588">
    <property type="component" value="Unassembled WGS sequence"/>
</dbReference>
<organism evidence="1 2">
    <name type="scientific">Candidatus Gottesmanbacteria bacterium GW2011_GWB1_49_7</name>
    <dbReference type="NCBI Taxonomy" id="1618448"/>
    <lineage>
        <taxon>Bacteria</taxon>
        <taxon>Candidatus Gottesmaniibacteriota</taxon>
    </lineage>
</organism>
<accession>A0A0G1W296</accession>
<evidence type="ECO:0000313" key="2">
    <source>
        <dbReference type="Proteomes" id="UP000034588"/>
    </source>
</evidence>
<name>A0A0G1W296_9BACT</name>
<dbReference type="AlphaFoldDB" id="A0A0G1W296"/>
<comment type="caution">
    <text evidence="1">The sequence shown here is derived from an EMBL/GenBank/DDBJ whole genome shotgun (WGS) entry which is preliminary data.</text>
</comment>
<dbReference type="EMBL" id="LCQD01000008">
    <property type="protein sequence ID" value="KKW12871.1"/>
    <property type="molecule type" value="Genomic_DNA"/>
</dbReference>